<proteinExistence type="predicted"/>
<evidence type="ECO:0000313" key="2">
    <source>
        <dbReference type="Proteomes" id="UP000520876"/>
    </source>
</evidence>
<dbReference type="RefSeq" id="WP_180091358.1">
    <property type="nucleotide sequence ID" value="NZ_JACCGK010000006.1"/>
</dbReference>
<accession>A0A7Z0SMY3</accession>
<keyword evidence="2" id="KW-1185">Reference proteome</keyword>
<sequence length="59" mass="6055">MTMDYSRRGLLRAATLAGLGALILPGTTLLPAARAAAPKLDPPPAAVTVNGWLLGSNDR</sequence>
<evidence type="ECO:0000313" key="1">
    <source>
        <dbReference type="EMBL" id="NYT72426.1"/>
    </source>
</evidence>
<reference evidence="1 2" key="1">
    <citation type="submission" date="2020-07" db="EMBL/GenBank/DDBJ databases">
        <title>Halomonas sp. QX-2 draft genome sequence.</title>
        <authorList>
            <person name="Qiu X."/>
        </authorList>
    </citation>
    <scope>NUCLEOTIDE SEQUENCE [LARGE SCALE GENOMIC DNA]</scope>
    <source>
        <strain evidence="1 2">QX-2</strain>
    </source>
</reference>
<dbReference type="AlphaFoldDB" id="A0A7Z0SMY3"/>
<name>A0A7Z0SMY3_9GAMM</name>
<dbReference type="Proteomes" id="UP000520876">
    <property type="component" value="Unassembled WGS sequence"/>
</dbReference>
<evidence type="ECO:0008006" key="3">
    <source>
        <dbReference type="Google" id="ProtNLM"/>
    </source>
</evidence>
<dbReference type="EMBL" id="JACCGK010000006">
    <property type="protein sequence ID" value="NYT72426.1"/>
    <property type="molecule type" value="Genomic_DNA"/>
</dbReference>
<dbReference type="PROSITE" id="PS51318">
    <property type="entry name" value="TAT"/>
    <property type="match status" value="1"/>
</dbReference>
<organism evidence="1 2">
    <name type="scientific">Vreelandella sedimenti</name>
    <dbReference type="NCBI Taxonomy" id="2729618"/>
    <lineage>
        <taxon>Bacteria</taxon>
        <taxon>Pseudomonadati</taxon>
        <taxon>Pseudomonadota</taxon>
        <taxon>Gammaproteobacteria</taxon>
        <taxon>Oceanospirillales</taxon>
        <taxon>Halomonadaceae</taxon>
        <taxon>Vreelandella</taxon>
    </lineage>
</organism>
<gene>
    <name evidence="1" type="ORF">HZU72_08300</name>
</gene>
<dbReference type="InterPro" id="IPR006311">
    <property type="entry name" value="TAT_signal"/>
</dbReference>
<comment type="caution">
    <text evidence="1">The sequence shown here is derived from an EMBL/GenBank/DDBJ whole genome shotgun (WGS) entry which is preliminary data.</text>
</comment>
<protein>
    <recommendedName>
        <fullName evidence="3">Twin-arginine translocation signal domain-containing protein</fullName>
    </recommendedName>
</protein>